<keyword evidence="3" id="KW-1185">Reference proteome</keyword>
<reference evidence="2" key="1">
    <citation type="submission" date="2022-03" db="EMBL/GenBank/DDBJ databases">
        <authorList>
            <person name="Martin H S."/>
        </authorList>
    </citation>
    <scope>NUCLEOTIDE SEQUENCE</scope>
</reference>
<evidence type="ECO:0000313" key="2">
    <source>
        <dbReference type="EMBL" id="CAH2040548.1"/>
    </source>
</evidence>
<accession>A0ABN8HSJ2</accession>
<proteinExistence type="predicted"/>
<evidence type="ECO:0000256" key="1">
    <source>
        <dbReference type="SAM" id="MobiDB-lite"/>
    </source>
</evidence>
<dbReference type="Proteomes" id="UP000837857">
    <property type="component" value="Chromosome 12"/>
</dbReference>
<sequence length="96" mass="10796">MFVNGVEFISSRLENISLNLNYQRNMQPMSERPPLCPKAQPPHLHLTPSDGGQKKTDGSPQGTDNPWLLKPQHEIPATPPPQRSQEAINFFPQRIG</sequence>
<dbReference type="EMBL" id="OW152824">
    <property type="protein sequence ID" value="CAH2040548.1"/>
    <property type="molecule type" value="Genomic_DNA"/>
</dbReference>
<organism evidence="2 3">
    <name type="scientific">Iphiclides podalirius</name>
    <name type="common">scarce swallowtail</name>
    <dbReference type="NCBI Taxonomy" id="110791"/>
    <lineage>
        <taxon>Eukaryota</taxon>
        <taxon>Metazoa</taxon>
        <taxon>Ecdysozoa</taxon>
        <taxon>Arthropoda</taxon>
        <taxon>Hexapoda</taxon>
        <taxon>Insecta</taxon>
        <taxon>Pterygota</taxon>
        <taxon>Neoptera</taxon>
        <taxon>Endopterygota</taxon>
        <taxon>Lepidoptera</taxon>
        <taxon>Glossata</taxon>
        <taxon>Ditrysia</taxon>
        <taxon>Papilionoidea</taxon>
        <taxon>Papilionidae</taxon>
        <taxon>Papilioninae</taxon>
        <taxon>Iphiclides</taxon>
    </lineage>
</organism>
<protein>
    <submittedName>
        <fullName evidence="2">Uncharacterized protein</fullName>
    </submittedName>
</protein>
<feature type="region of interest" description="Disordered" evidence="1">
    <location>
        <begin position="24"/>
        <end position="96"/>
    </location>
</feature>
<feature type="non-terminal residue" evidence="2">
    <location>
        <position position="1"/>
    </location>
</feature>
<gene>
    <name evidence="2" type="ORF">IPOD504_LOCUS2644</name>
</gene>
<name>A0ABN8HSJ2_9NEOP</name>
<evidence type="ECO:0000313" key="3">
    <source>
        <dbReference type="Proteomes" id="UP000837857"/>
    </source>
</evidence>